<dbReference type="AlphaFoldDB" id="A0A1I2AWC5"/>
<evidence type="ECO:0000313" key="12">
    <source>
        <dbReference type="Proteomes" id="UP000199513"/>
    </source>
</evidence>
<dbReference type="InterPro" id="IPR036942">
    <property type="entry name" value="Beta-barrel_TonB_sf"/>
</dbReference>
<dbReference type="InterPro" id="IPR012910">
    <property type="entry name" value="Plug_dom"/>
</dbReference>
<dbReference type="STRING" id="1003.SAMN04488541_100236"/>
<dbReference type="Gene3D" id="2.40.170.20">
    <property type="entry name" value="TonB-dependent receptor, beta-barrel domain"/>
    <property type="match status" value="1"/>
</dbReference>
<feature type="domain" description="TonB-dependent receptor plug" evidence="10">
    <location>
        <begin position="125"/>
        <end position="255"/>
    </location>
</feature>
<dbReference type="GO" id="GO:0044718">
    <property type="term" value="P:siderophore transmembrane transport"/>
    <property type="evidence" value="ECO:0007669"/>
    <property type="project" value="TreeGrafter"/>
</dbReference>
<dbReference type="GO" id="GO:0009279">
    <property type="term" value="C:cell outer membrane"/>
    <property type="evidence" value="ECO:0007669"/>
    <property type="project" value="UniProtKB-SubCell"/>
</dbReference>
<dbReference type="SUPFAM" id="SSF49464">
    <property type="entry name" value="Carboxypeptidase regulatory domain-like"/>
    <property type="match status" value="1"/>
</dbReference>
<evidence type="ECO:0000256" key="2">
    <source>
        <dbReference type="ARBA" id="ARBA00022448"/>
    </source>
</evidence>
<keyword evidence="5 9" id="KW-0732">Signal</keyword>
<comment type="similarity">
    <text evidence="8">Belongs to the TonB-dependent receptor family.</text>
</comment>
<dbReference type="EMBL" id="FONY01000002">
    <property type="protein sequence ID" value="SFE48251.1"/>
    <property type="molecule type" value="Genomic_DNA"/>
</dbReference>
<dbReference type="InterPro" id="IPR023996">
    <property type="entry name" value="TonB-dep_OMP_SusC/RagA"/>
</dbReference>
<dbReference type="InterPro" id="IPR008969">
    <property type="entry name" value="CarboxyPept-like_regulatory"/>
</dbReference>
<feature type="signal peptide" evidence="9">
    <location>
        <begin position="1"/>
        <end position="27"/>
    </location>
</feature>
<dbReference type="InterPro" id="IPR023997">
    <property type="entry name" value="TonB-dep_OMP_SusC/RagA_CS"/>
</dbReference>
<keyword evidence="3 8" id="KW-1134">Transmembrane beta strand</keyword>
<dbReference type="PROSITE" id="PS52016">
    <property type="entry name" value="TONB_DEPENDENT_REC_3"/>
    <property type="match status" value="1"/>
</dbReference>
<evidence type="ECO:0000256" key="1">
    <source>
        <dbReference type="ARBA" id="ARBA00004571"/>
    </source>
</evidence>
<dbReference type="Pfam" id="PF13715">
    <property type="entry name" value="CarbopepD_reg_2"/>
    <property type="match status" value="1"/>
</dbReference>
<dbReference type="PANTHER" id="PTHR30069">
    <property type="entry name" value="TONB-DEPENDENT OUTER MEMBRANE RECEPTOR"/>
    <property type="match status" value="1"/>
</dbReference>
<keyword evidence="12" id="KW-1185">Reference proteome</keyword>
<evidence type="ECO:0000256" key="8">
    <source>
        <dbReference type="PROSITE-ProRule" id="PRU01360"/>
    </source>
</evidence>
<dbReference type="InterPro" id="IPR037066">
    <property type="entry name" value="Plug_dom_sf"/>
</dbReference>
<sequence>MKNNYSNYFKVLGALCLLLLISGVSWAQYTVKGTVRDEASKTALPGVNIIVKGTNTGAITDALGNFQIAINNNDKATLVFTFIGYLSQNVEVSPSKTNVEIILVEDVTKLEEVVVTGLASDIKRSNLANAVSTVSAKELIGTTQIQTVDNALYGKLTGVNINTNGGAPGGGVSVQLRGIASLVGASQPLYIVDGVYINNATNRSGRATVTQAGASNQDDAPNRLADINPNDIESIEVLKGPSAAAIYGTRANAGVIIITTKRGKAGKSKISFEQDLGFARPQRLLGVDNWSEEKIRTFFPAARQAIEIERFRQSAGRTYDYEKYFYDNTALLSNTRLNISGGNDKTTFFISGALTDEDGIIRRTGFKRRSLRANIDHKLTEGIKLNVSSNYINSETDRGFTGNQNNTGASIGYNIAYVPNYFNLFPNEAGVYPINPYFSENPVAVTDKGINNSKVHRFIQSFNLTANLLKTDNSLLRFIAQGGLDFTQNSTLVYLPEDLQFQVGQANPGDALVGKTENLNTNLQLALTYNFNVGQVNFNSQVGTVRLNFRENSLLNRSRGLAPGQKNLRQGTVQEIIQDFGVFAKDVGVFAQQEANWNDKVIATVGVRWDKSTLNGNADKFYAFPKASLAVNVANFDFWKFKSVVNQVKPRVAYGETAGLPDFGRTFTALNAANIGGLLGSTVSTIAGNTNILPERATELEFGLDLGLFDNRVVIEATYYDKKTKNNIQNLTLSPSVGISSTPSNLAELSNKGWEVSLGGTPVQKDNIRWFTRLMYWNNRLLTSRLGIPTYTTGAFGTALGTFLIQEGVSPNTIVGTPQISPGVFTVWGNSQPDFQMSWFNEVNFLKNFQFTMLWHLKQGGDNINLTAFLTDSGGTTPGWFGDDNGDGIPNGRQRPPAPYNNAGRWVQDASYLRLREIALYYTLPKNVLSNLFKDKVDRIRIGVSGNNIFTSTKYFGYDPETSTFGAQSIASGVDIAPYPTQRRIFGHLVIDF</sequence>
<keyword evidence="4 8" id="KW-0812">Transmembrane</keyword>
<dbReference type="NCBIfam" id="TIGR04056">
    <property type="entry name" value="OMP_RagA_SusC"/>
    <property type="match status" value="1"/>
</dbReference>
<dbReference type="Gene3D" id="2.170.130.10">
    <property type="entry name" value="TonB-dependent receptor, plug domain"/>
    <property type="match status" value="1"/>
</dbReference>
<protein>
    <submittedName>
        <fullName evidence="11">TonB-linked outer membrane protein, SusC/RagA family</fullName>
    </submittedName>
</protein>
<evidence type="ECO:0000256" key="4">
    <source>
        <dbReference type="ARBA" id="ARBA00022692"/>
    </source>
</evidence>
<dbReference type="Proteomes" id="UP000199513">
    <property type="component" value="Unassembled WGS sequence"/>
</dbReference>
<feature type="chain" id="PRO_5011733037" evidence="9">
    <location>
        <begin position="28"/>
        <end position="993"/>
    </location>
</feature>
<dbReference type="InterPro" id="IPR039426">
    <property type="entry name" value="TonB-dep_rcpt-like"/>
</dbReference>
<dbReference type="RefSeq" id="WP_091538676.1">
    <property type="nucleotide sequence ID" value="NZ_FONY01000002.1"/>
</dbReference>
<dbReference type="PANTHER" id="PTHR30069:SF29">
    <property type="entry name" value="HEMOGLOBIN AND HEMOGLOBIN-HAPTOGLOBIN-BINDING PROTEIN 1-RELATED"/>
    <property type="match status" value="1"/>
</dbReference>
<evidence type="ECO:0000313" key="11">
    <source>
        <dbReference type="EMBL" id="SFE48251.1"/>
    </source>
</evidence>
<dbReference type="Gene3D" id="2.60.40.1120">
    <property type="entry name" value="Carboxypeptidase-like, regulatory domain"/>
    <property type="match status" value="1"/>
</dbReference>
<evidence type="ECO:0000256" key="5">
    <source>
        <dbReference type="ARBA" id="ARBA00022729"/>
    </source>
</evidence>
<keyword evidence="6 8" id="KW-0472">Membrane</keyword>
<dbReference type="OrthoDB" id="9768177at2"/>
<dbReference type="NCBIfam" id="TIGR04057">
    <property type="entry name" value="SusC_RagA_signa"/>
    <property type="match status" value="1"/>
</dbReference>
<evidence type="ECO:0000259" key="10">
    <source>
        <dbReference type="Pfam" id="PF07715"/>
    </source>
</evidence>
<dbReference type="SUPFAM" id="SSF56935">
    <property type="entry name" value="Porins"/>
    <property type="match status" value="1"/>
</dbReference>
<gene>
    <name evidence="11" type="ORF">SAMN04488541_100236</name>
</gene>
<comment type="subcellular location">
    <subcellularLocation>
        <location evidence="1 8">Cell outer membrane</location>
        <topology evidence="1 8">Multi-pass membrane protein</topology>
    </subcellularLocation>
</comment>
<accession>A0A1I2AWC5</accession>
<reference evidence="11 12" key="1">
    <citation type="submission" date="2016-10" db="EMBL/GenBank/DDBJ databases">
        <authorList>
            <person name="de Groot N.N."/>
        </authorList>
    </citation>
    <scope>NUCLEOTIDE SEQUENCE [LARGE SCALE GENOMIC DNA]</scope>
    <source>
        <strain>GEY</strain>
        <strain evidence="12">DSM 9560</strain>
    </source>
</reference>
<evidence type="ECO:0000256" key="7">
    <source>
        <dbReference type="ARBA" id="ARBA00023237"/>
    </source>
</evidence>
<evidence type="ECO:0000256" key="9">
    <source>
        <dbReference type="SAM" id="SignalP"/>
    </source>
</evidence>
<organism evidence="11 12">
    <name type="scientific">Thermoflexibacter ruber</name>
    <dbReference type="NCBI Taxonomy" id="1003"/>
    <lineage>
        <taxon>Bacteria</taxon>
        <taxon>Pseudomonadati</taxon>
        <taxon>Bacteroidota</taxon>
        <taxon>Cytophagia</taxon>
        <taxon>Cytophagales</taxon>
        <taxon>Thermoflexibacteraceae</taxon>
        <taxon>Thermoflexibacter</taxon>
    </lineage>
</organism>
<proteinExistence type="inferred from homology"/>
<keyword evidence="7 8" id="KW-0998">Cell outer membrane</keyword>
<dbReference type="GO" id="GO:0015344">
    <property type="term" value="F:siderophore uptake transmembrane transporter activity"/>
    <property type="evidence" value="ECO:0007669"/>
    <property type="project" value="TreeGrafter"/>
</dbReference>
<name>A0A1I2AWC5_9BACT</name>
<evidence type="ECO:0000256" key="6">
    <source>
        <dbReference type="ARBA" id="ARBA00023136"/>
    </source>
</evidence>
<dbReference type="Pfam" id="PF07715">
    <property type="entry name" value="Plug"/>
    <property type="match status" value="1"/>
</dbReference>
<evidence type="ECO:0000256" key="3">
    <source>
        <dbReference type="ARBA" id="ARBA00022452"/>
    </source>
</evidence>
<keyword evidence="2 8" id="KW-0813">Transport</keyword>